<protein>
    <submittedName>
        <fullName evidence="2">Uncharacterized protein</fullName>
    </submittedName>
</protein>
<reference evidence="2" key="1">
    <citation type="submission" date="2017-07" db="EMBL/GenBank/DDBJ databases">
        <title>Taro Niue Genome Assembly and Annotation.</title>
        <authorList>
            <person name="Atibalentja N."/>
            <person name="Keating K."/>
            <person name="Fields C.J."/>
        </authorList>
    </citation>
    <scope>NUCLEOTIDE SEQUENCE</scope>
    <source>
        <strain evidence="2">Niue_2</strain>
        <tissue evidence="2">Leaf</tissue>
    </source>
</reference>
<keyword evidence="3" id="KW-1185">Reference proteome</keyword>
<name>A0A843WZ31_COLES</name>
<dbReference type="Proteomes" id="UP000652761">
    <property type="component" value="Unassembled WGS sequence"/>
</dbReference>
<feature type="non-terminal residue" evidence="2">
    <location>
        <position position="81"/>
    </location>
</feature>
<evidence type="ECO:0000313" key="3">
    <source>
        <dbReference type="Proteomes" id="UP000652761"/>
    </source>
</evidence>
<feature type="region of interest" description="Disordered" evidence="1">
    <location>
        <begin position="1"/>
        <end position="81"/>
    </location>
</feature>
<comment type="caution">
    <text evidence="2">The sequence shown here is derived from an EMBL/GenBank/DDBJ whole genome shotgun (WGS) entry which is preliminary data.</text>
</comment>
<gene>
    <name evidence="2" type="ORF">Taro_044851</name>
</gene>
<dbReference type="EMBL" id="NMUH01005150">
    <property type="protein sequence ID" value="MQM11938.1"/>
    <property type="molecule type" value="Genomic_DNA"/>
</dbReference>
<evidence type="ECO:0000256" key="1">
    <source>
        <dbReference type="SAM" id="MobiDB-lite"/>
    </source>
</evidence>
<dbReference type="AlphaFoldDB" id="A0A843WZ31"/>
<evidence type="ECO:0000313" key="2">
    <source>
        <dbReference type="EMBL" id="MQM11938.1"/>
    </source>
</evidence>
<sequence>MCHEDVSAGPSGPSKPVELVAGTTGPQVSVEEAVVPTGPSDPPRCEERLGKGAPGFTCRRDPSPTHQGVKRGWGRELRVSH</sequence>
<organism evidence="2 3">
    <name type="scientific">Colocasia esculenta</name>
    <name type="common">Wild taro</name>
    <name type="synonym">Arum esculentum</name>
    <dbReference type="NCBI Taxonomy" id="4460"/>
    <lineage>
        <taxon>Eukaryota</taxon>
        <taxon>Viridiplantae</taxon>
        <taxon>Streptophyta</taxon>
        <taxon>Embryophyta</taxon>
        <taxon>Tracheophyta</taxon>
        <taxon>Spermatophyta</taxon>
        <taxon>Magnoliopsida</taxon>
        <taxon>Liliopsida</taxon>
        <taxon>Araceae</taxon>
        <taxon>Aroideae</taxon>
        <taxon>Colocasieae</taxon>
        <taxon>Colocasia</taxon>
    </lineage>
</organism>
<proteinExistence type="predicted"/>
<accession>A0A843WZ31</accession>